<sequence length="280" mass="30068">MSATSVVPKLGIVRNPFRNYHHPRPGPHDQHLPPYLLPILTARPAANLLAYDFYSQGISPLSITDSKDFTINRFVTDLDALVALEAPTGMLKIVAHSAGTFIASRWLLSSSAAARIPRAVSLGGLIRTPISAEVAAMQMQLAAAIEASGPVFTVDRTLPMLLDHKTLRERPVAVALLRGDNGADGHRYAATIRAFSKGPISEGSAIAWETFPGNVKSLIVDGEEDAVASPDIISAMESNIPRARMELLKEVGHSPSIEAPAETADVIVSFLQENQVQQPE</sequence>
<name>A0A1C7M6H9_GRIFR</name>
<keyword evidence="3" id="KW-1185">Reference proteome</keyword>
<dbReference type="Proteomes" id="UP000092993">
    <property type="component" value="Unassembled WGS sequence"/>
</dbReference>
<dbReference type="InterPro" id="IPR000073">
    <property type="entry name" value="AB_hydrolase_1"/>
</dbReference>
<dbReference type="EMBL" id="LUGG01000009">
    <property type="protein sequence ID" value="OBZ72006.1"/>
    <property type="molecule type" value="Genomic_DNA"/>
</dbReference>
<dbReference type="InterPro" id="IPR029058">
    <property type="entry name" value="AB_hydrolase_fold"/>
</dbReference>
<gene>
    <name evidence="2" type="ORF">A0H81_07579</name>
</gene>
<dbReference type="OrthoDB" id="2498029at2759"/>
<evidence type="ECO:0000259" key="1">
    <source>
        <dbReference type="Pfam" id="PF12697"/>
    </source>
</evidence>
<accession>A0A1C7M6H9</accession>
<dbReference type="Gene3D" id="3.40.50.1820">
    <property type="entry name" value="alpha/beta hydrolase"/>
    <property type="match status" value="1"/>
</dbReference>
<reference evidence="2 3" key="1">
    <citation type="submission" date="2016-03" db="EMBL/GenBank/DDBJ databases">
        <title>Whole genome sequencing of Grifola frondosa 9006-11.</title>
        <authorList>
            <person name="Min B."/>
            <person name="Park H."/>
            <person name="Kim J.-G."/>
            <person name="Cho H."/>
            <person name="Oh Y.-L."/>
            <person name="Kong W.-S."/>
            <person name="Choi I.-G."/>
        </authorList>
    </citation>
    <scope>NUCLEOTIDE SEQUENCE [LARGE SCALE GENOMIC DNA]</scope>
    <source>
        <strain evidence="2 3">9006-11</strain>
    </source>
</reference>
<feature type="domain" description="AB hydrolase-1" evidence="1">
    <location>
        <begin position="40"/>
        <end position="266"/>
    </location>
</feature>
<protein>
    <recommendedName>
        <fullName evidence="1">AB hydrolase-1 domain-containing protein</fullName>
    </recommendedName>
</protein>
<proteinExistence type="predicted"/>
<organism evidence="2 3">
    <name type="scientific">Grifola frondosa</name>
    <name type="common">Maitake</name>
    <name type="synonym">Polyporus frondosus</name>
    <dbReference type="NCBI Taxonomy" id="5627"/>
    <lineage>
        <taxon>Eukaryota</taxon>
        <taxon>Fungi</taxon>
        <taxon>Dikarya</taxon>
        <taxon>Basidiomycota</taxon>
        <taxon>Agaricomycotina</taxon>
        <taxon>Agaricomycetes</taxon>
        <taxon>Polyporales</taxon>
        <taxon>Grifolaceae</taxon>
        <taxon>Grifola</taxon>
    </lineage>
</organism>
<dbReference type="STRING" id="5627.A0A1C7M6H9"/>
<dbReference type="Pfam" id="PF12697">
    <property type="entry name" value="Abhydrolase_6"/>
    <property type="match status" value="1"/>
</dbReference>
<dbReference type="PANTHER" id="PTHR43194:SF2">
    <property type="entry name" value="PEROXISOMAL MEMBRANE PROTEIN LPX1"/>
    <property type="match status" value="1"/>
</dbReference>
<dbReference type="AlphaFoldDB" id="A0A1C7M6H9"/>
<dbReference type="InterPro" id="IPR050228">
    <property type="entry name" value="Carboxylesterase_BioH"/>
</dbReference>
<dbReference type="SUPFAM" id="SSF53474">
    <property type="entry name" value="alpha/beta-Hydrolases"/>
    <property type="match status" value="1"/>
</dbReference>
<dbReference type="PANTHER" id="PTHR43194">
    <property type="entry name" value="HYDROLASE ALPHA/BETA FOLD FAMILY"/>
    <property type="match status" value="1"/>
</dbReference>
<evidence type="ECO:0000313" key="2">
    <source>
        <dbReference type="EMBL" id="OBZ72006.1"/>
    </source>
</evidence>
<evidence type="ECO:0000313" key="3">
    <source>
        <dbReference type="Proteomes" id="UP000092993"/>
    </source>
</evidence>
<comment type="caution">
    <text evidence="2">The sequence shown here is derived from an EMBL/GenBank/DDBJ whole genome shotgun (WGS) entry which is preliminary data.</text>
</comment>